<dbReference type="PROSITE" id="PS50831">
    <property type="entry name" value="SOHO"/>
    <property type="match status" value="1"/>
</dbReference>
<dbReference type="PRINTS" id="PR00499">
    <property type="entry name" value="P67PHOX"/>
</dbReference>
<dbReference type="Pfam" id="PF14604">
    <property type="entry name" value="SH3_9"/>
    <property type="match status" value="1"/>
</dbReference>
<keyword evidence="10" id="KW-1185">Reference proteome</keyword>
<evidence type="ECO:0000256" key="1">
    <source>
        <dbReference type="ARBA" id="ARBA00004282"/>
    </source>
</evidence>
<evidence type="ECO:0000259" key="7">
    <source>
        <dbReference type="PROSITE" id="PS50002"/>
    </source>
</evidence>
<feature type="domain" description="SH3" evidence="7">
    <location>
        <begin position="437"/>
        <end position="496"/>
    </location>
</feature>
<dbReference type="EMBL" id="LR824540">
    <property type="protein sequence ID" value="CAH1647224.1"/>
    <property type="molecule type" value="Genomic_DNA"/>
</dbReference>
<name>A0A9P0IK33_SPOLI</name>
<keyword evidence="4" id="KW-0965">Cell junction</keyword>
<dbReference type="InterPro" id="IPR001452">
    <property type="entry name" value="SH3_domain"/>
</dbReference>
<dbReference type="FunFam" id="2.30.30.40:FF:000001">
    <property type="entry name" value="Sorbin and SH3 domain-containing protein 1 isoform 2"/>
    <property type="match status" value="1"/>
</dbReference>
<dbReference type="Pfam" id="PF07653">
    <property type="entry name" value="SH3_2"/>
    <property type="match status" value="2"/>
</dbReference>
<dbReference type="CDD" id="cd11781">
    <property type="entry name" value="SH3_Sorbs_1"/>
    <property type="match status" value="1"/>
</dbReference>
<evidence type="ECO:0000256" key="6">
    <source>
        <dbReference type="SAM" id="MobiDB-lite"/>
    </source>
</evidence>
<dbReference type="InterPro" id="IPR003127">
    <property type="entry name" value="SoHo_dom"/>
</dbReference>
<dbReference type="PRINTS" id="PR00452">
    <property type="entry name" value="SH3DOMAIN"/>
</dbReference>
<keyword evidence="2 5" id="KW-0728">SH3 domain</keyword>
<gene>
    <name evidence="9" type="ORF">SPLIT_LOCUS12575</name>
</gene>
<dbReference type="InterPro" id="IPR050384">
    <property type="entry name" value="Endophilin_SH3RF"/>
</dbReference>
<dbReference type="Gene3D" id="2.30.30.40">
    <property type="entry name" value="SH3 Domains"/>
    <property type="match status" value="3"/>
</dbReference>
<dbReference type="PROSITE" id="PS50002">
    <property type="entry name" value="SH3"/>
    <property type="match status" value="3"/>
</dbReference>
<feature type="region of interest" description="Disordered" evidence="6">
    <location>
        <begin position="493"/>
        <end position="587"/>
    </location>
</feature>
<evidence type="ECO:0008006" key="11">
    <source>
        <dbReference type="Google" id="ProtNLM"/>
    </source>
</evidence>
<dbReference type="PANTHER" id="PTHR14167:SF116">
    <property type="entry name" value="CAP, ISOFORM AC"/>
    <property type="match status" value="1"/>
</dbReference>
<evidence type="ECO:0000259" key="8">
    <source>
        <dbReference type="PROSITE" id="PS50831"/>
    </source>
</evidence>
<evidence type="ECO:0000256" key="3">
    <source>
        <dbReference type="ARBA" id="ARBA00022737"/>
    </source>
</evidence>
<dbReference type="CDD" id="cd11780">
    <property type="entry name" value="SH3_Sorbs_3"/>
    <property type="match status" value="1"/>
</dbReference>
<evidence type="ECO:0000256" key="5">
    <source>
        <dbReference type="PROSITE-ProRule" id="PRU00192"/>
    </source>
</evidence>
<accession>A0A9P0IK33</accession>
<feature type="compositionally biased region" description="Polar residues" evidence="6">
    <location>
        <begin position="113"/>
        <end position="133"/>
    </location>
</feature>
<evidence type="ECO:0000256" key="4">
    <source>
        <dbReference type="ARBA" id="ARBA00022949"/>
    </source>
</evidence>
<feature type="region of interest" description="Disordered" evidence="6">
    <location>
        <begin position="71"/>
        <end position="134"/>
    </location>
</feature>
<keyword evidence="3" id="KW-0677">Repeat</keyword>
<reference evidence="9" key="1">
    <citation type="submission" date="2022-02" db="EMBL/GenBank/DDBJ databases">
        <authorList>
            <person name="King R."/>
        </authorList>
    </citation>
    <scope>NUCLEOTIDE SEQUENCE</scope>
</reference>
<feature type="domain" description="SH3" evidence="7">
    <location>
        <begin position="367"/>
        <end position="426"/>
    </location>
</feature>
<evidence type="ECO:0000313" key="10">
    <source>
        <dbReference type="Proteomes" id="UP001153321"/>
    </source>
</evidence>
<organism evidence="9 10">
    <name type="scientific">Spodoptera littoralis</name>
    <name type="common">Egyptian cotton leafworm</name>
    <dbReference type="NCBI Taxonomy" id="7109"/>
    <lineage>
        <taxon>Eukaryota</taxon>
        <taxon>Metazoa</taxon>
        <taxon>Ecdysozoa</taxon>
        <taxon>Arthropoda</taxon>
        <taxon>Hexapoda</taxon>
        <taxon>Insecta</taxon>
        <taxon>Pterygota</taxon>
        <taxon>Neoptera</taxon>
        <taxon>Endopterygota</taxon>
        <taxon>Lepidoptera</taxon>
        <taxon>Glossata</taxon>
        <taxon>Ditrysia</taxon>
        <taxon>Noctuoidea</taxon>
        <taxon>Noctuidae</taxon>
        <taxon>Amphipyrinae</taxon>
        <taxon>Spodoptera</taxon>
    </lineage>
</organism>
<comment type="subcellular location">
    <subcellularLocation>
        <location evidence="1">Cell junction</location>
    </subcellularLocation>
</comment>
<evidence type="ECO:0000313" key="9">
    <source>
        <dbReference type="EMBL" id="CAH1647224.1"/>
    </source>
</evidence>
<dbReference type="PANTHER" id="PTHR14167">
    <property type="entry name" value="SH3 DOMAIN-CONTAINING"/>
    <property type="match status" value="1"/>
</dbReference>
<feature type="region of interest" description="Disordered" evidence="6">
    <location>
        <begin position="265"/>
        <end position="289"/>
    </location>
</feature>
<dbReference type="SMART" id="SM00326">
    <property type="entry name" value="SH3"/>
    <property type="match status" value="3"/>
</dbReference>
<sequence length="655" mass="74097">MADAQRKVEGIGPITKDGMPVALRSEVKDPSRWYKKMYDTIHKNKYDGQPPERVLSNKSQYAYFDPRSGYLSEPEGGLSRLGSSTWSDAYDSDVTTGPRRRTASVQEDRRFNDVNSQYSSSTNKYSTLASARASQEVYKNQPGRIENYVPGKSSVVDKEAKQWWDEVMDIFDGWLDDNSPLPPYTTLLARAIQKSQNISSTTSLPQSSPKEKKDLTATILSKSNMARALKESGYESDSTLVFRRREDTEAPLSPAERRAAYRDLQAGGEPPLRGFRSPAPPRQESPRRYVESDVNIHYRCPVRHDPLPLVPERELARQQAEHMKRLYREQKRNKYLQELQDMQNRRHQDNFTPSQKNILPLNRYDEAEKVIAKALYTFNGQTARELSFRKGELIHVRRQIDNNWYEGELHGRIGLFPYNYVEIQKGDVVQTPKKPAIVEGRARAKFDFTAQTNLELPLKKGEVVVLTRRIDQNWWEGRNGSKTGIFPDSYVTVLQEPSPNKPDPQPILNSDKPVASPAAHGLLNGSAKRSMGSHSYTPQPNSPALSNAPPATQPLPGYVAKPAQATLTPSERGYGPPTGAGVDLNNTEPLYVDTNAEAIPYRAMYKYRPQNPDELELNEGDTVYVLEKCDDGWYVGSSQRTGRFGTFPGNYVERI</sequence>
<evidence type="ECO:0000256" key="2">
    <source>
        <dbReference type="ARBA" id="ARBA00022443"/>
    </source>
</evidence>
<feature type="domain" description="SH3" evidence="7">
    <location>
        <begin position="596"/>
        <end position="655"/>
    </location>
</feature>
<feature type="domain" description="SoHo" evidence="8">
    <location>
        <begin position="2"/>
        <end position="64"/>
    </location>
</feature>
<dbReference type="SMART" id="SM00459">
    <property type="entry name" value="Sorb"/>
    <property type="match status" value="1"/>
</dbReference>
<protein>
    <recommendedName>
        <fullName evidence="11">CAP</fullName>
    </recommendedName>
</protein>
<dbReference type="Proteomes" id="UP001153321">
    <property type="component" value="Chromosome 9"/>
</dbReference>
<proteinExistence type="predicted"/>
<dbReference type="GO" id="GO:0070161">
    <property type="term" value="C:anchoring junction"/>
    <property type="evidence" value="ECO:0007669"/>
    <property type="project" value="UniProtKB-SubCell"/>
</dbReference>
<feature type="compositionally biased region" description="Low complexity" evidence="6">
    <location>
        <begin position="538"/>
        <end position="550"/>
    </location>
</feature>
<dbReference type="SUPFAM" id="SSF50044">
    <property type="entry name" value="SH3-domain"/>
    <property type="match status" value="3"/>
</dbReference>
<dbReference type="AlphaFoldDB" id="A0A9P0IK33"/>
<dbReference type="InterPro" id="IPR036028">
    <property type="entry name" value="SH3-like_dom_sf"/>
</dbReference>